<keyword evidence="6" id="KW-1185">Reference proteome</keyword>
<evidence type="ECO:0000313" key="6">
    <source>
        <dbReference type="Proteomes" id="UP000828678"/>
    </source>
</evidence>
<evidence type="ECO:0000259" key="4">
    <source>
        <dbReference type="Pfam" id="PF08774"/>
    </source>
</evidence>
<dbReference type="GO" id="GO:0003676">
    <property type="term" value="F:nucleic acid binding"/>
    <property type="evidence" value="ECO:0007669"/>
    <property type="project" value="InterPro"/>
</dbReference>
<proteinExistence type="predicted"/>
<dbReference type="Pfam" id="PF08774">
    <property type="entry name" value="VRR_NUC"/>
    <property type="match status" value="1"/>
</dbReference>
<sequence length="153" mass="17191">MSPWQIAKTSEHSQQSALFAWCNMAKNKGFAAAWDEACYKDKDLYPMIGGYSELQWFHAIPNGGALGDDEKTRMIRGAQKKAEGVKKGVADTLLPVKRSVWSGLYVEMKKLKGGRLSPAQEDFRDFVTGQGYGWYHAKGWEDAARTIQAYFES</sequence>
<dbReference type="InterPro" id="IPR014883">
    <property type="entry name" value="VRR_NUC"/>
</dbReference>
<accession>A0AAE7X0A2</accession>
<organism evidence="5 6">
    <name type="scientific">Erwinia phage AH03</name>
    <dbReference type="NCBI Taxonomy" id="2869568"/>
    <lineage>
        <taxon>Viruses</taxon>
        <taxon>Duplodnaviria</taxon>
        <taxon>Heunggongvirae</taxon>
        <taxon>Uroviricota</taxon>
        <taxon>Caudoviricetes</taxon>
        <taxon>Ahotrevirus</taxon>
        <taxon>Ahotrevirus AH03</taxon>
    </lineage>
</organism>
<keyword evidence="2" id="KW-0540">Nuclease</keyword>
<dbReference type="GO" id="GO:0004519">
    <property type="term" value="F:endonuclease activity"/>
    <property type="evidence" value="ECO:0007669"/>
    <property type="project" value="UniProtKB-KW"/>
</dbReference>
<dbReference type="EMBL" id="MZ501266">
    <property type="protein sequence ID" value="QZA70432.1"/>
    <property type="molecule type" value="Genomic_DNA"/>
</dbReference>
<evidence type="ECO:0000256" key="1">
    <source>
        <dbReference type="ARBA" id="ARBA00001946"/>
    </source>
</evidence>
<dbReference type="Proteomes" id="UP000828678">
    <property type="component" value="Segment"/>
</dbReference>
<gene>
    <name evidence="5" type="primary">18</name>
    <name evidence="5" type="ORF">AH03_18</name>
</gene>
<keyword evidence="3" id="KW-0378">Hydrolase</keyword>
<feature type="domain" description="VRR-NUC" evidence="4">
    <location>
        <begin position="74"/>
        <end position="139"/>
    </location>
</feature>
<reference evidence="5" key="1">
    <citation type="submission" date="2021-07" db="EMBL/GenBank/DDBJ databases">
        <authorList>
            <person name="Roth S.J."/>
            <person name="Krukonis G.P."/>
            <person name="Delesalle V.A."/>
        </authorList>
    </citation>
    <scope>NUCLEOTIDE SEQUENCE</scope>
</reference>
<dbReference type="Gene3D" id="3.40.1350.10">
    <property type="match status" value="1"/>
</dbReference>
<evidence type="ECO:0000256" key="2">
    <source>
        <dbReference type="ARBA" id="ARBA00022722"/>
    </source>
</evidence>
<keyword evidence="5" id="KW-0255">Endonuclease</keyword>
<comment type="cofactor">
    <cofactor evidence="1">
        <name>Mg(2+)</name>
        <dbReference type="ChEBI" id="CHEBI:18420"/>
    </cofactor>
</comment>
<dbReference type="InterPro" id="IPR011856">
    <property type="entry name" value="tRNA_endonuc-like_dom_sf"/>
</dbReference>
<protein>
    <submittedName>
        <fullName evidence="5">Restriction endonuclease</fullName>
    </submittedName>
</protein>
<evidence type="ECO:0000256" key="3">
    <source>
        <dbReference type="ARBA" id="ARBA00022801"/>
    </source>
</evidence>
<name>A0AAE7X0A2_9CAUD</name>
<evidence type="ECO:0000313" key="5">
    <source>
        <dbReference type="EMBL" id="QZA70432.1"/>
    </source>
</evidence>